<reference evidence="8" key="2">
    <citation type="submission" date="2025-08" db="UniProtKB">
        <authorList>
            <consortium name="RefSeq"/>
        </authorList>
    </citation>
    <scope>IDENTIFICATION</scope>
    <source>
        <tissue evidence="8">Leaf</tissue>
    </source>
</reference>
<dbReference type="AlphaFoldDB" id="A0A6P5G875"/>
<dbReference type="Proteomes" id="UP000515123">
    <property type="component" value="Linkage group 1"/>
</dbReference>
<evidence type="ECO:0000256" key="2">
    <source>
        <dbReference type="ARBA" id="ARBA00022853"/>
    </source>
</evidence>
<evidence type="ECO:0000256" key="1">
    <source>
        <dbReference type="ARBA" id="ARBA00004123"/>
    </source>
</evidence>
<feature type="compositionally biased region" description="Basic and acidic residues" evidence="5">
    <location>
        <begin position="78"/>
        <end position="99"/>
    </location>
</feature>
<evidence type="ECO:0000256" key="5">
    <source>
        <dbReference type="SAM" id="MobiDB-lite"/>
    </source>
</evidence>
<keyword evidence="7" id="KW-1185">Reference proteome</keyword>
<evidence type="ECO:0000313" key="8">
    <source>
        <dbReference type="RefSeq" id="XP_020101455.1"/>
    </source>
</evidence>
<reference evidence="7" key="1">
    <citation type="journal article" date="2015" name="Nat. Genet.">
        <title>The pineapple genome and the evolution of CAM photosynthesis.</title>
        <authorList>
            <person name="Ming R."/>
            <person name="VanBuren R."/>
            <person name="Wai C.M."/>
            <person name="Tang H."/>
            <person name="Schatz M.C."/>
            <person name="Bowers J.E."/>
            <person name="Lyons E."/>
            <person name="Wang M.L."/>
            <person name="Chen J."/>
            <person name="Biggers E."/>
            <person name="Zhang J."/>
            <person name="Huang L."/>
            <person name="Zhang L."/>
            <person name="Miao W."/>
            <person name="Zhang J."/>
            <person name="Ye Z."/>
            <person name="Miao C."/>
            <person name="Lin Z."/>
            <person name="Wang H."/>
            <person name="Zhou H."/>
            <person name="Yim W.C."/>
            <person name="Priest H.D."/>
            <person name="Zheng C."/>
            <person name="Woodhouse M."/>
            <person name="Edger P.P."/>
            <person name="Guyot R."/>
            <person name="Guo H.B."/>
            <person name="Guo H."/>
            <person name="Zheng G."/>
            <person name="Singh R."/>
            <person name="Sharma A."/>
            <person name="Min X."/>
            <person name="Zheng Y."/>
            <person name="Lee H."/>
            <person name="Gurtowski J."/>
            <person name="Sedlazeck F.J."/>
            <person name="Harkess A."/>
            <person name="McKain M.R."/>
            <person name="Liao Z."/>
            <person name="Fang J."/>
            <person name="Liu J."/>
            <person name="Zhang X."/>
            <person name="Zhang Q."/>
            <person name="Hu W."/>
            <person name="Qin Y."/>
            <person name="Wang K."/>
            <person name="Chen L.Y."/>
            <person name="Shirley N."/>
            <person name="Lin Y.R."/>
            <person name="Liu L.Y."/>
            <person name="Hernandez A.G."/>
            <person name="Wright C.L."/>
            <person name="Bulone V."/>
            <person name="Tuskan G.A."/>
            <person name="Heath K."/>
            <person name="Zee F."/>
            <person name="Moore P.H."/>
            <person name="Sunkar R."/>
            <person name="Leebens-Mack J.H."/>
            <person name="Mockler T."/>
            <person name="Bennetzen J.L."/>
            <person name="Freeling M."/>
            <person name="Sankoff D."/>
            <person name="Paterson A.H."/>
            <person name="Zhu X."/>
            <person name="Yang X."/>
            <person name="Smith J.A."/>
            <person name="Cushman J.C."/>
            <person name="Paull R.E."/>
            <person name="Yu Q."/>
        </authorList>
    </citation>
    <scope>NUCLEOTIDE SEQUENCE [LARGE SCALE GENOMIC DNA]</scope>
    <source>
        <strain evidence="7">cv. F153</strain>
    </source>
</reference>
<feature type="domain" description="DEK-C" evidence="6">
    <location>
        <begin position="450"/>
        <end position="506"/>
    </location>
</feature>
<feature type="region of interest" description="Disordered" evidence="5">
    <location>
        <begin position="512"/>
        <end position="535"/>
    </location>
</feature>
<dbReference type="InterPro" id="IPR044198">
    <property type="entry name" value="DEK"/>
</dbReference>
<dbReference type="PROSITE" id="PS51998">
    <property type="entry name" value="DEK_C"/>
    <property type="match status" value="1"/>
</dbReference>
<evidence type="ECO:0000259" key="6">
    <source>
        <dbReference type="PROSITE" id="PS51998"/>
    </source>
</evidence>
<comment type="subcellular location">
    <subcellularLocation>
        <location evidence="1">Nucleus</location>
    </subcellularLocation>
</comment>
<accession>A0A6P5G875</accession>
<protein>
    <submittedName>
        <fullName evidence="8">Protein DEK-like</fullName>
    </submittedName>
</protein>
<dbReference type="GO" id="GO:0003677">
    <property type="term" value="F:DNA binding"/>
    <property type="evidence" value="ECO:0007669"/>
    <property type="project" value="UniProtKB-KW"/>
</dbReference>
<feature type="region of interest" description="Disordered" evidence="5">
    <location>
        <begin position="1"/>
        <end position="21"/>
    </location>
</feature>
<dbReference type="PANTHER" id="PTHR13468:SF7">
    <property type="entry name" value="OS03G0412900 PROTEIN"/>
    <property type="match status" value="1"/>
</dbReference>
<keyword evidence="4" id="KW-0539">Nucleus</keyword>
<dbReference type="Pfam" id="PF08766">
    <property type="entry name" value="DEK_C"/>
    <property type="match status" value="1"/>
</dbReference>
<feature type="compositionally biased region" description="Basic and acidic residues" evidence="5">
    <location>
        <begin position="512"/>
        <end position="525"/>
    </location>
</feature>
<name>A0A6P5G875_ANACO</name>
<dbReference type="PANTHER" id="PTHR13468">
    <property type="entry name" value="DEK PROTEIN"/>
    <property type="match status" value="1"/>
</dbReference>
<feature type="compositionally biased region" description="Acidic residues" evidence="5">
    <location>
        <begin position="308"/>
        <end position="325"/>
    </location>
</feature>
<dbReference type="GO" id="GO:2000779">
    <property type="term" value="P:regulation of double-strand break repair"/>
    <property type="evidence" value="ECO:0007669"/>
    <property type="project" value="TreeGrafter"/>
</dbReference>
<evidence type="ECO:0000256" key="3">
    <source>
        <dbReference type="ARBA" id="ARBA00023125"/>
    </source>
</evidence>
<dbReference type="InterPro" id="IPR014876">
    <property type="entry name" value="DEK_C"/>
</dbReference>
<feature type="region of interest" description="Disordered" evidence="5">
    <location>
        <begin position="261"/>
        <end position="449"/>
    </location>
</feature>
<gene>
    <name evidence="8" type="primary">LOC109719290</name>
</gene>
<dbReference type="GO" id="GO:0006325">
    <property type="term" value="P:chromatin organization"/>
    <property type="evidence" value="ECO:0007669"/>
    <property type="project" value="UniProtKB-KW"/>
</dbReference>
<feature type="region of interest" description="Disordered" evidence="5">
    <location>
        <begin position="59"/>
        <end position="99"/>
    </location>
</feature>
<keyword evidence="3" id="KW-0238">DNA-binding</keyword>
<dbReference type="GeneID" id="109719290"/>
<proteinExistence type="predicted"/>
<dbReference type="OrthoDB" id="370884at2759"/>
<feature type="compositionally biased region" description="Basic and acidic residues" evidence="5">
    <location>
        <begin position="413"/>
        <end position="438"/>
    </location>
</feature>
<dbReference type="RefSeq" id="XP_020101455.1">
    <property type="nucleotide sequence ID" value="XM_020245866.1"/>
</dbReference>
<dbReference type="GO" id="GO:0005634">
    <property type="term" value="C:nucleus"/>
    <property type="evidence" value="ECO:0007669"/>
    <property type="project" value="UniProtKB-SubCell"/>
</dbReference>
<dbReference type="GO" id="GO:0042393">
    <property type="term" value="F:histone binding"/>
    <property type="evidence" value="ECO:0007669"/>
    <property type="project" value="TreeGrafter"/>
</dbReference>
<feature type="compositionally biased region" description="Basic and acidic residues" evidence="5">
    <location>
        <begin position="1"/>
        <end position="12"/>
    </location>
</feature>
<dbReference type="SUPFAM" id="SSF109715">
    <property type="entry name" value="DEK C-terminal domain"/>
    <property type="match status" value="1"/>
</dbReference>
<dbReference type="Gene3D" id="1.10.10.60">
    <property type="entry name" value="Homeodomain-like"/>
    <property type="match status" value="1"/>
</dbReference>
<evidence type="ECO:0000313" key="7">
    <source>
        <dbReference type="Proteomes" id="UP000515123"/>
    </source>
</evidence>
<sequence>MTEEARASEKEAMTVPEDIGGKDVIEVKIGKGNDESAVAVNEEVEGRKNDNDVAMADAEDDKAAKEAKNAGCLSDPEVADKRRSQSQKVNEEENVKGDKVCETNSEETFKTPVSSYSDRPVRERRTVDRLVNAVEKRPTKTFFIEKGRGTPLKEIPNVAHKLAKKKPADLKLLHQILFRRRGKVADCKSHVLQFSGFVWRDDEDKEKAKVKERLHQYNKDTLLMLCNLFDLPAAKINTRKGKLVASLLDFLEAPQAITDVAHSGKEQNRKRKRVASKSSGSGRRKGSKKGDMSDDSSETDLGNSSETNGEEEENDETNLADEDDGMNYPESEEKNNESDQNGDNNEESQEDNSEKNKPSEKGASAGTEKPNSNMSFIKTPLPTTAKCPTKSASPKQAKAGDSNDTDGQSPKSKTVDTSKDKATAKEDNKEKSAGKEMAEGQSKSGMKVYGPTKERVRKAICHILEYRVNYNTATFNDILKELEVHFDRDLSSRKNAIKLMVEEEVVRLSEEAAKNEAKEQNKLGADEPASGEAKA</sequence>
<keyword evidence="2" id="KW-0156">Chromatin regulator</keyword>
<evidence type="ECO:0000256" key="4">
    <source>
        <dbReference type="ARBA" id="ARBA00023242"/>
    </source>
</evidence>
<organism evidence="7 8">
    <name type="scientific">Ananas comosus</name>
    <name type="common">Pineapple</name>
    <name type="synonym">Ananas ananas</name>
    <dbReference type="NCBI Taxonomy" id="4615"/>
    <lineage>
        <taxon>Eukaryota</taxon>
        <taxon>Viridiplantae</taxon>
        <taxon>Streptophyta</taxon>
        <taxon>Embryophyta</taxon>
        <taxon>Tracheophyta</taxon>
        <taxon>Spermatophyta</taxon>
        <taxon>Magnoliopsida</taxon>
        <taxon>Liliopsida</taxon>
        <taxon>Poales</taxon>
        <taxon>Bromeliaceae</taxon>
        <taxon>Bromelioideae</taxon>
        <taxon>Ananas</taxon>
    </lineage>
</organism>